<proteinExistence type="inferred from homology"/>
<dbReference type="PANTHER" id="PTHR43708:SF8">
    <property type="entry name" value="OXIDOREDUCTASE"/>
    <property type="match status" value="1"/>
</dbReference>
<dbReference type="Gene3D" id="3.30.360.10">
    <property type="entry name" value="Dihydrodipicolinate Reductase, domain 2"/>
    <property type="match status" value="1"/>
</dbReference>
<dbReference type="InterPro" id="IPR055170">
    <property type="entry name" value="GFO_IDH_MocA-like_dom"/>
</dbReference>
<reference evidence="4" key="1">
    <citation type="submission" date="2018-02" db="EMBL/GenBank/DDBJ databases">
        <title>Genome reduction pattern in chromatophore genome of Paulinella.</title>
        <authorList>
            <person name="Lhee D."/>
            <person name="Yoon H.S."/>
        </authorList>
    </citation>
    <scope>NUCLEOTIDE SEQUENCE</scope>
    <source>
        <strain evidence="4">NZ27</strain>
    </source>
</reference>
<dbReference type="PANTHER" id="PTHR43708">
    <property type="entry name" value="CONSERVED EXPRESSED OXIDOREDUCTASE (EUROFUNG)"/>
    <property type="match status" value="1"/>
</dbReference>
<dbReference type="GO" id="GO:0000166">
    <property type="term" value="F:nucleotide binding"/>
    <property type="evidence" value="ECO:0007669"/>
    <property type="project" value="InterPro"/>
</dbReference>
<geneLocation type="plastid" evidence="4"/>
<sequence length="365" mass="41429">MSIPQPIGVAIAGFGLGYKTHLPALKTCGSMKLVAFWHPCYKHLNSVTQVLELSVYTEFKLLLNNLKIEAVIIATHSKVYFTLAKAALNANKHVFLDRPHYLTSTEIKELQELALEKQLKIAVNFIYRSIPLFQQLAHLIHNGVLGRPQFVKVDWLLSIHRKNYQQSDLSYNLSPDDSTIDYMGIHVFDLLHWLMGPIFLLSALNTTVTLKDQICKDYDFTKSANIVLLQGKLQFAPDYTVPIQINLSSILSHGRGFWIEFYGTQSALIIGNENQNDFINDFGLWMAALGQPLRRLPIDQSLSFELRGGSYKVAATSRLQTWWATSIRDNQPITPGLIEAYWGKVVCELAKIHYRDFYIVNNGIS</sequence>
<feature type="domain" description="Gfo/Idh/MocA-like oxidoreductase N-terminal" evidence="2">
    <location>
        <begin position="7"/>
        <end position="125"/>
    </location>
</feature>
<evidence type="ECO:0000256" key="1">
    <source>
        <dbReference type="ARBA" id="ARBA00010928"/>
    </source>
</evidence>
<dbReference type="Pfam" id="PF22725">
    <property type="entry name" value="GFO_IDH_MocA_C3"/>
    <property type="match status" value="1"/>
</dbReference>
<name>A0A385HZE8_9EUKA</name>
<evidence type="ECO:0000313" key="4">
    <source>
        <dbReference type="EMBL" id="AXY63034.1"/>
    </source>
</evidence>
<keyword evidence="4" id="KW-0934">Plastid</keyword>
<dbReference type="Gene3D" id="3.40.50.720">
    <property type="entry name" value="NAD(P)-binding Rossmann-like Domain"/>
    <property type="match status" value="1"/>
</dbReference>
<feature type="domain" description="GFO/IDH/MocA-like oxidoreductase" evidence="3">
    <location>
        <begin position="133"/>
        <end position="265"/>
    </location>
</feature>
<organism evidence="4">
    <name type="scientific">Paulinella micropora</name>
    <dbReference type="NCBI Taxonomy" id="1928728"/>
    <lineage>
        <taxon>Eukaryota</taxon>
        <taxon>Sar</taxon>
        <taxon>Rhizaria</taxon>
        <taxon>Cercozoa</taxon>
        <taxon>Imbricatea</taxon>
        <taxon>Silicofilosea</taxon>
        <taxon>Euglyphida</taxon>
        <taxon>Paulinellidae</taxon>
        <taxon>Paulinella</taxon>
    </lineage>
</organism>
<dbReference type="Pfam" id="PF01408">
    <property type="entry name" value="GFO_IDH_MocA"/>
    <property type="match status" value="1"/>
</dbReference>
<protein>
    <submittedName>
        <fullName evidence="4">Putative oxidoreductase</fullName>
    </submittedName>
</protein>
<evidence type="ECO:0000259" key="3">
    <source>
        <dbReference type="Pfam" id="PF22725"/>
    </source>
</evidence>
<dbReference type="InterPro" id="IPR036291">
    <property type="entry name" value="NAD(P)-bd_dom_sf"/>
</dbReference>
<accession>A0A385HZE8</accession>
<dbReference type="InterPro" id="IPR051317">
    <property type="entry name" value="Gfo/Idh/MocA_oxidoreduct"/>
</dbReference>
<gene>
    <name evidence="4" type="ORF">PMNZ_071</name>
</gene>
<comment type="similarity">
    <text evidence="1">Belongs to the Gfo/Idh/MocA family.</text>
</comment>
<dbReference type="InterPro" id="IPR000683">
    <property type="entry name" value="Gfo/Idh/MocA-like_OxRdtase_N"/>
</dbReference>
<dbReference type="EMBL" id="MG976688">
    <property type="protein sequence ID" value="AXY63034.1"/>
    <property type="molecule type" value="Genomic_DNA"/>
</dbReference>
<dbReference type="AlphaFoldDB" id="A0A385HZE8"/>
<evidence type="ECO:0000259" key="2">
    <source>
        <dbReference type="Pfam" id="PF01408"/>
    </source>
</evidence>
<dbReference type="SUPFAM" id="SSF51735">
    <property type="entry name" value="NAD(P)-binding Rossmann-fold domains"/>
    <property type="match status" value="1"/>
</dbReference>
<dbReference type="SUPFAM" id="SSF55347">
    <property type="entry name" value="Glyceraldehyde-3-phosphate dehydrogenase-like, C-terminal domain"/>
    <property type="match status" value="1"/>
</dbReference>